<dbReference type="EMBL" id="JAYWLC010000004">
    <property type="protein sequence ID" value="MER5171415.1"/>
    <property type="molecule type" value="Genomic_DNA"/>
</dbReference>
<dbReference type="Proteomes" id="UP001438953">
    <property type="component" value="Unassembled WGS sequence"/>
</dbReference>
<comment type="caution">
    <text evidence="2">The sequence shown here is derived from an EMBL/GenBank/DDBJ whole genome shotgun (WGS) entry which is preliminary data.</text>
</comment>
<proteinExistence type="predicted"/>
<reference evidence="2 3" key="1">
    <citation type="submission" date="2024-06" db="EMBL/GenBank/DDBJ databases">
        <title>Thioclava kandeliae sp. nov. from a rhizosphere soil sample of Kandelia candel in a mangrove.</title>
        <authorList>
            <person name="Mu T."/>
        </authorList>
    </citation>
    <scope>NUCLEOTIDE SEQUENCE [LARGE SCALE GENOMIC DNA]</scope>
    <source>
        <strain evidence="2 3">CPCC 100088</strain>
    </source>
</reference>
<sequence>MMVSEITIANAKAVASQLDKALVAGASIRLETARWTACDMAGMSVLIAAFRTAQLRKARLQVTLEDTSPVPAILAQSALTDDQLKRDPDGVWVDIIPC</sequence>
<evidence type="ECO:0000313" key="3">
    <source>
        <dbReference type="Proteomes" id="UP001438953"/>
    </source>
</evidence>
<dbReference type="Pfam" id="PF13466">
    <property type="entry name" value="STAS_2"/>
    <property type="match status" value="1"/>
</dbReference>
<name>A0ABV1SET4_9RHOB</name>
<dbReference type="RefSeq" id="WP_339112615.1">
    <property type="nucleotide sequence ID" value="NZ_JAYWLC010000004.1"/>
</dbReference>
<dbReference type="InterPro" id="IPR058548">
    <property type="entry name" value="MlaB-like_STAS"/>
</dbReference>
<evidence type="ECO:0000259" key="1">
    <source>
        <dbReference type="Pfam" id="PF13466"/>
    </source>
</evidence>
<organism evidence="2 3">
    <name type="scientific">Thioclava kandeliae</name>
    <dbReference type="NCBI Taxonomy" id="3070818"/>
    <lineage>
        <taxon>Bacteria</taxon>
        <taxon>Pseudomonadati</taxon>
        <taxon>Pseudomonadota</taxon>
        <taxon>Alphaproteobacteria</taxon>
        <taxon>Rhodobacterales</taxon>
        <taxon>Paracoccaceae</taxon>
        <taxon>Thioclava</taxon>
    </lineage>
</organism>
<keyword evidence="3" id="KW-1185">Reference proteome</keyword>
<gene>
    <name evidence="2" type="ORF">VSX56_06460</name>
</gene>
<feature type="domain" description="MlaB-like STAS" evidence="1">
    <location>
        <begin position="4"/>
        <end position="63"/>
    </location>
</feature>
<dbReference type="InterPro" id="IPR036513">
    <property type="entry name" value="STAS_dom_sf"/>
</dbReference>
<evidence type="ECO:0000313" key="2">
    <source>
        <dbReference type="EMBL" id="MER5171415.1"/>
    </source>
</evidence>
<dbReference type="Gene3D" id="3.30.750.24">
    <property type="entry name" value="STAS domain"/>
    <property type="match status" value="1"/>
</dbReference>
<protein>
    <submittedName>
        <fullName evidence="2">STAS domain-containing protein</fullName>
    </submittedName>
</protein>
<accession>A0ABV1SET4</accession>